<dbReference type="EMBL" id="UGRY01000002">
    <property type="protein sequence ID" value="SUA72809.1"/>
    <property type="molecule type" value="Genomic_DNA"/>
</dbReference>
<sequence>MAIQIPSEVALFLNFLGFPYPDINEDHVRELADQVRTFAEKVRNTHTAATGTINDMGSVYSGYSYEQLVTTWARMSATNMADLDQACTVVATALDAAAVVIVTVKIAVLTELAALAVAYATAMSAAVATSGLSATMGPAIAAAARRLLVAMEQTLLSYLLAEVIGRAIEPLEETVARVVNGFAYESARRALGVPSEAGPTQTLHIDPDEVLRYAKVLDDHAADITRHAEDFANNVAGLDFTTSGGGMDEPAGIPRTSASPDPGPGTGAPDSTPHGDSRYAGDPSTAASPATVAAPTARPLTIGLEEPSGTTPSESAATASASESRAQHPTASAPDDTGRGEQSTDAARQAPGTPDQNGSGTAGQPAGANNGGNAGRPPDQSAGDTPAPVRAMPDSSEPVGQRPGAESRSDGQHDIRATDTAPATTTSDPAASRAVGSLSDTTAFTTPSASAAATAASVSASGDGQRDGSGAGNLAPSAGASPPRATRATPWTRKAKPAGSSTTPPEQDLVDPTRPTAPHTEHTPLATPWSRTRPAADTPAGVSVPETTRPAPKVATTADVSDTRRAEPIPPPGVAASARPVAADHGGPPAPNGEADTAGSAAPAGPAVPRTSTGPGEPGKPDKPAEPGESGEPAGPGGSGEPAAPGESAGPAGPEVSRGPRRPGGVTAPEVGPPTSV</sequence>
<feature type="domain" description="Outer membrane channel protein CpnT-like N-terminal" evidence="2">
    <location>
        <begin position="19"/>
        <end position="136"/>
    </location>
</feature>
<feature type="compositionally biased region" description="Low complexity" evidence="1">
    <location>
        <begin position="307"/>
        <end position="324"/>
    </location>
</feature>
<feature type="compositionally biased region" description="Low complexity" evidence="1">
    <location>
        <begin position="441"/>
        <end position="461"/>
    </location>
</feature>
<protein>
    <recommendedName>
        <fullName evidence="2">Outer membrane channel protein CpnT-like N-terminal domain-containing protein</fullName>
    </recommendedName>
</protein>
<feature type="compositionally biased region" description="Low complexity" evidence="1">
    <location>
        <begin position="418"/>
        <end position="434"/>
    </location>
</feature>
<dbReference type="OrthoDB" id="9111418at2"/>
<feature type="compositionally biased region" description="Low complexity" evidence="1">
    <location>
        <begin position="283"/>
        <end position="297"/>
    </location>
</feature>
<proteinExistence type="predicted"/>
<evidence type="ECO:0000256" key="1">
    <source>
        <dbReference type="SAM" id="MobiDB-lite"/>
    </source>
</evidence>
<keyword evidence="4" id="KW-1185">Reference proteome</keyword>
<dbReference type="InterPro" id="IPR057746">
    <property type="entry name" value="CpnT-like_N"/>
</dbReference>
<dbReference type="RefSeq" id="WP_051037970.1">
    <property type="nucleotide sequence ID" value="NZ_UGRY01000002.1"/>
</dbReference>
<feature type="region of interest" description="Disordered" evidence="1">
    <location>
        <begin position="242"/>
        <end position="677"/>
    </location>
</feature>
<dbReference type="Gene3D" id="1.10.287.1060">
    <property type="entry name" value="ESAT-6-like"/>
    <property type="match status" value="1"/>
</dbReference>
<name>A0A378Y8X7_9NOCA</name>
<evidence type="ECO:0000313" key="4">
    <source>
        <dbReference type="Proteomes" id="UP000255467"/>
    </source>
</evidence>
<evidence type="ECO:0000259" key="2">
    <source>
        <dbReference type="Pfam" id="PF25547"/>
    </source>
</evidence>
<feature type="compositionally biased region" description="Low complexity" evidence="1">
    <location>
        <begin position="593"/>
        <end position="609"/>
    </location>
</feature>
<dbReference type="Proteomes" id="UP000255467">
    <property type="component" value="Unassembled WGS sequence"/>
</dbReference>
<dbReference type="AlphaFoldDB" id="A0A378Y8X7"/>
<dbReference type="Pfam" id="PF25547">
    <property type="entry name" value="WXG100_2"/>
    <property type="match status" value="1"/>
</dbReference>
<feature type="compositionally biased region" description="Basic and acidic residues" evidence="1">
    <location>
        <begin position="405"/>
        <end position="417"/>
    </location>
</feature>
<reference evidence="3 4" key="1">
    <citation type="submission" date="2018-06" db="EMBL/GenBank/DDBJ databases">
        <authorList>
            <consortium name="Pathogen Informatics"/>
            <person name="Doyle S."/>
        </authorList>
    </citation>
    <scope>NUCLEOTIDE SEQUENCE [LARGE SCALE GENOMIC DNA]</scope>
    <source>
        <strain evidence="3 4">NCTC1934</strain>
    </source>
</reference>
<evidence type="ECO:0000313" key="3">
    <source>
        <dbReference type="EMBL" id="SUA72809.1"/>
    </source>
</evidence>
<feature type="compositionally biased region" description="Low complexity" evidence="1">
    <location>
        <begin position="641"/>
        <end position="655"/>
    </location>
</feature>
<gene>
    <name evidence="3" type="ORF">NCTC1934_00239</name>
</gene>
<accession>A0A378Y8X7</accession>
<organism evidence="3 4">
    <name type="scientific">Nocardia otitidiscaviarum</name>
    <dbReference type="NCBI Taxonomy" id="1823"/>
    <lineage>
        <taxon>Bacteria</taxon>
        <taxon>Bacillati</taxon>
        <taxon>Actinomycetota</taxon>
        <taxon>Actinomycetes</taxon>
        <taxon>Mycobacteriales</taxon>
        <taxon>Nocardiaceae</taxon>
        <taxon>Nocardia</taxon>
    </lineage>
</organism>